<evidence type="ECO:0000313" key="3">
    <source>
        <dbReference type="Proteomes" id="UP000807342"/>
    </source>
</evidence>
<name>A0A9P5X049_9AGAR</name>
<feature type="domain" description="DUF8190" evidence="1">
    <location>
        <begin position="161"/>
        <end position="271"/>
    </location>
</feature>
<proteinExistence type="predicted"/>
<evidence type="ECO:0000259" key="1">
    <source>
        <dbReference type="Pfam" id="PF26608"/>
    </source>
</evidence>
<accession>A0A9P5X049</accession>
<protein>
    <recommendedName>
        <fullName evidence="1">DUF8190 domain-containing protein</fullName>
    </recommendedName>
</protein>
<keyword evidence="3" id="KW-1185">Reference proteome</keyword>
<dbReference type="InterPro" id="IPR058503">
    <property type="entry name" value="DUF8190"/>
</dbReference>
<gene>
    <name evidence="2" type="ORF">P691DRAFT_789934</name>
</gene>
<dbReference type="EMBL" id="MU151681">
    <property type="protein sequence ID" value="KAF9442204.1"/>
    <property type="molecule type" value="Genomic_DNA"/>
</dbReference>
<dbReference type="Proteomes" id="UP000807342">
    <property type="component" value="Unassembled WGS sequence"/>
</dbReference>
<comment type="caution">
    <text evidence="2">The sequence shown here is derived from an EMBL/GenBank/DDBJ whole genome shotgun (WGS) entry which is preliminary data.</text>
</comment>
<reference evidence="2" key="1">
    <citation type="submission" date="2020-11" db="EMBL/GenBank/DDBJ databases">
        <authorList>
            <consortium name="DOE Joint Genome Institute"/>
            <person name="Ahrendt S."/>
            <person name="Riley R."/>
            <person name="Andreopoulos W."/>
            <person name="Labutti K."/>
            <person name="Pangilinan J."/>
            <person name="Ruiz-Duenas F.J."/>
            <person name="Barrasa J.M."/>
            <person name="Sanchez-Garcia M."/>
            <person name="Camarero S."/>
            <person name="Miyauchi S."/>
            <person name="Serrano A."/>
            <person name="Linde D."/>
            <person name="Babiker R."/>
            <person name="Drula E."/>
            <person name="Ayuso-Fernandez I."/>
            <person name="Pacheco R."/>
            <person name="Padilla G."/>
            <person name="Ferreira P."/>
            <person name="Barriuso J."/>
            <person name="Kellner H."/>
            <person name="Castanera R."/>
            <person name="Alfaro M."/>
            <person name="Ramirez L."/>
            <person name="Pisabarro A.G."/>
            <person name="Kuo A."/>
            <person name="Tritt A."/>
            <person name="Lipzen A."/>
            <person name="He G."/>
            <person name="Yan M."/>
            <person name="Ng V."/>
            <person name="Cullen D."/>
            <person name="Martin F."/>
            <person name="Rosso M.-N."/>
            <person name="Henrissat B."/>
            <person name="Hibbett D."/>
            <person name="Martinez A.T."/>
            <person name="Grigoriev I.V."/>
        </authorList>
    </citation>
    <scope>NUCLEOTIDE SEQUENCE</scope>
    <source>
        <strain evidence="2">MF-IS2</strain>
    </source>
</reference>
<sequence>MASAYEFALNAPSDYEGSDEDDFSNSFLEPLKAPFDIGLAPMTLGAGDDAPGQAIALAGALAAPNRGDDDEAQGFFVSHPKRIELTQLEQIYNSYRSSSAIQLLLGGRREVSYEGGAHTVDVEDPKLLWMMDKSFLDLLVCVGRGLGLGPILPNLEALHTFEFKLELNAPNRQFTAKNVQLGFDPRGSMLWIGRSPSGEDVWLAFVTYESQEQEEGDLINLGGKSTALNASQYRRTVMFLAKALEDIRYLDTVVYEDYPDVDDKRSYKDATNIFDRPHIHLNLEKLNELDKAIQRMYFPWVEKAPDAYKTDQFFLQRIPICVTSRYGQNQQIGVNLGQEVENWHRDRDFSRIRYITVAIATHMCVRRVACWKAISPSNIIQNYRGNVFDKEDPFERRHLTQNDLENLDFEDENGYQIPIFNDQGYHIQRRQAGFKKDEYPLGILIKSARLQDLFTRDNDDMGTLDKVADFDFYPQAGLRRVGHFQASGLMAQCYPLVSEIDRSLRPQDDDMDGMHGDKGVVFGISSQGYNAVMHNTRGRMAQHHDAQVGLVTGALAGAWVPPNSSSGGKAARLLQKCTHKMPHDAYSNKIKDPAITRDFRLENVYYIDMDGLPEGDRDGSVVIQDILLPLANIWNHGTLYETLKKHVQLFKPHAFPALYKWTTYPLTVLLENIFKQAQAVYRKDGIQRS</sequence>
<dbReference type="Pfam" id="PF26608">
    <property type="entry name" value="DUF8190"/>
    <property type="match status" value="1"/>
</dbReference>
<evidence type="ECO:0000313" key="2">
    <source>
        <dbReference type="EMBL" id="KAF9442204.1"/>
    </source>
</evidence>
<dbReference type="OrthoDB" id="2736611at2759"/>
<organism evidence="2 3">
    <name type="scientific">Macrolepiota fuliginosa MF-IS2</name>
    <dbReference type="NCBI Taxonomy" id="1400762"/>
    <lineage>
        <taxon>Eukaryota</taxon>
        <taxon>Fungi</taxon>
        <taxon>Dikarya</taxon>
        <taxon>Basidiomycota</taxon>
        <taxon>Agaricomycotina</taxon>
        <taxon>Agaricomycetes</taxon>
        <taxon>Agaricomycetidae</taxon>
        <taxon>Agaricales</taxon>
        <taxon>Agaricineae</taxon>
        <taxon>Agaricaceae</taxon>
        <taxon>Macrolepiota</taxon>
    </lineage>
</organism>
<dbReference type="AlphaFoldDB" id="A0A9P5X049"/>